<proteinExistence type="inferred from homology"/>
<name>A0A200QLI6_MACCD</name>
<evidence type="ECO:0000313" key="7">
    <source>
        <dbReference type="Proteomes" id="UP000195402"/>
    </source>
</evidence>
<dbReference type="Gene3D" id="2.130.10.10">
    <property type="entry name" value="YVTN repeat-like/Quinoprotein amine dehydrogenase"/>
    <property type="match status" value="2"/>
</dbReference>
<protein>
    <recommendedName>
        <fullName evidence="4">Serine-threonine kinase receptor-associated protein</fullName>
    </recommendedName>
</protein>
<dbReference type="EMBL" id="MVGT01001715">
    <property type="protein sequence ID" value="OVA11281.1"/>
    <property type="molecule type" value="Genomic_DNA"/>
</dbReference>
<dbReference type="PANTHER" id="PTHR19877">
    <property type="entry name" value="EUKARYOTIC TRANSLATION INITIATION FACTOR 3 SUBUNIT I"/>
    <property type="match status" value="1"/>
</dbReference>
<dbReference type="InParanoid" id="A0A200QLI6"/>
<dbReference type="Pfam" id="PF00400">
    <property type="entry name" value="WD40"/>
    <property type="match status" value="1"/>
</dbReference>
<dbReference type="PROSITE" id="PS50082">
    <property type="entry name" value="WD_REPEATS_2"/>
    <property type="match status" value="1"/>
</dbReference>
<evidence type="ECO:0000256" key="2">
    <source>
        <dbReference type="ARBA" id="ARBA00022737"/>
    </source>
</evidence>
<accession>A0A200QLI6</accession>
<dbReference type="InterPro" id="IPR015943">
    <property type="entry name" value="WD40/YVTN_repeat-like_dom_sf"/>
</dbReference>
<dbReference type="InterPro" id="IPR019775">
    <property type="entry name" value="WD40_repeat_CS"/>
</dbReference>
<keyword evidence="1 5" id="KW-0853">WD repeat</keyword>
<gene>
    <name evidence="6" type="ORF">BVC80_1583g33</name>
</gene>
<dbReference type="InterPro" id="IPR001680">
    <property type="entry name" value="WD40_rpt"/>
</dbReference>
<dbReference type="GO" id="GO:0071541">
    <property type="term" value="C:eukaryotic translation initiation factor 3 complex, eIF3m"/>
    <property type="evidence" value="ECO:0007669"/>
    <property type="project" value="TreeGrafter"/>
</dbReference>
<dbReference type="STRING" id="56857.A0A200QLI6"/>
<feature type="repeat" description="WD" evidence="5">
    <location>
        <begin position="18"/>
        <end position="49"/>
    </location>
</feature>
<dbReference type="SUPFAM" id="SSF50978">
    <property type="entry name" value="WD40 repeat-like"/>
    <property type="match status" value="1"/>
</dbReference>
<comment type="caution">
    <text evidence="6">The sequence shown here is derived from an EMBL/GenBank/DDBJ whole genome shotgun (WGS) entry which is preliminary data.</text>
</comment>
<evidence type="ECO:0000256" key="4">
    <source>
        <dbReference type="ARBA" id="ARBA00040390"/>
    </source>
</evidence>
<dbReference type="OrthoDB" id="1700642at2759"/>
<organism evidence="6 7">
    <name type="scientific">Macleaya cordata</name>
    <name type="common">Five-seeded plume-poppy</name>
    <name type="synonym">Bocconia cordata</name>
    <dbReference type="NCBI Taxonomy" id="56857"/>
    <lineage>
        <taxon>Eukaryota</taxon>
        <taxon>Viridiplantae</taxon>
        <taxon>Streptophyta</taxon>
        <taxon>Embryophyta</taxon>
        <taxon>Tracheophyta</taxon>
        <taxon>Spermatophyta</taxon>
        <taxon>Magnoliopsida</taxon>
        <taxon>Ranunculales</taxon>
        <taxon>Papaveraceae</taxon>
        <taxon>Papaveroideae</taxon>
        <taxon>Macleaya</taxon>
    </lineage>
</organism>
<evidence type="ECO:0000313" key="6">
    <source>
        <dbReference type="EMBL" id="OVA11281.1"/>
    </source>
</evidence>
<dbReference type="GO" id="GO:0003723">
    <property type="term" value="F:RNA binding"/>
    <property type="evidence" value="ECO:0007669"/>
    <property type="project" value="TreeGrafter"/>
</dbReference>
<evidence type="ECO:0000256" key="3">
    <source>
        <dbReference type="ARBA" id="ARBA00038394"/>
    </source>
</evidence>
<dbReference type="GO" id="GO:0002183">
    <property type="term" value="P:cytoplasmic translational initiation"/>
    <property type="evidence" value="ECO:0007669"/>
    <property type="project" value="TreeGrafter"/>
</dbReference>
<sequence length="142" mass="15532">MPIVVNGWGSKEAITCVVAFLRDSTHLITGSADQMAKLWDIQTGAQLYSFNLDSPFSDSRTLTLIKTNVMELPVNAVAMFPLLDHMVIGGGQDTSHVTTTYRLAGKFEAKKFTRRHFGPMNALAFNPDGRGLGSSLLFAFYG</sequence>
<keyword evidence="2" id="KW-0677">Repeat</keyword>
<dbReference type="PROSITE" id="PS00678">
    <property type="entry name" value="WD_REPEATS_1"/>
    <property type="match status" value="1"/>
</dbReference>
<dbReference type="GO" id="GO:0003743">
    <property type="term" value="F:translation initiation factor activity"/>
    <property type="evidence" value="ECO:0007669"/>
    <property type="project" value="TreeGrafter"/>
</dbReference>
<comment type="similarity">
    <text evidence="3">Belongs to the WD repeat STRAP family.</text>
</comment>
<dbReference type="AlphaFoldDB" id="A0A200QLI6"/>
<evidence type="ECO:0000256" key="1">
    <source>
        <dbReference type="ARBA" id="ARBA00022574"/>
    </source>
</evidence>
<dbReference type="Proteomes" id="UP000195402">
    <property type="component" value="Unassembled WGS sequence"/>
</dbReference>
<dbReference type="InterPro" id="IPR036322">
    <property type="entry name" value="WD40_repeat_dom_sf"/>
</dbReference>
<dbReference type="PANTHER" id="PTHR19877:SF1">
    <property type="entry name" value="EUKARYOTIC TRANSLATION INITIATION FACTOR 3 SUBUNIT I"/>
    <property type="match status" value="1"/>
</dbReference>
<reference evidence="6 7" key="1">
    <citation type="journal article" date="2017" name="Mol. Plant">
        <title>The Genome of Medicinal Plant Macleaya cordata Provides New Insights into Benzylisoquinoline Alkaloids Metabolism.</title>
        <authorList>
            <person name="Liu X."/>
            <person name="Liu Y."/>
            <person name="Huang P."/>
            <person name="Ma Y."/>
            <person name="Qing Z."/>
            <person name="Tang Q."/>
            <person name="Cao H."/>
            <person name="Cheng P."/>
            <person name="Zheng Y."/>
            <person name="Yuan Z."/>
            <person name="Zhou Y."/>
            <person name="Liu J."/>
            <person name="Tang Z."/>
            <person name="Zhuo Y."/>
            <person name="Zhang Y."/>
            <person name="Yu L."/>
            <person name="Huang J."/>
            <person name="Yang P."/>
            <person name="Peng Q."/>
            <person name="Zhang J."/>
            <person name="Jiang W."/>
            <person name="Zhang Z."/>
            <person name="Lin K."/>
            <person name="Ro D.K."/>
            <person name="Chen X."/>
            <person name="Xiong X."/>
            <person name="Shang Y."/>
            <person name="Huang S."/>
            <person name="Zeng J."/>
        </authorList>
    </citation>
    <scope>NUCLEOTIDE SEQUENCE [LARGE SCALE GENOMIC DNA]</scope>
    <source>
        <strain evidence="7">cv. BLH2017</strain>
        <tissue evidence="6">Root</tissue>
    </source>
</reference>
<keyword evidence="7" id="KW-1185">Reference proteome</keyword>
<evidence type="ECO:0000256" key="5">
    <source>
        <dbReference type="PROSITE-ProRule" id="PRU00221"/>
    </source>
</evidence>